<comment type="subcellular location">
    <subcellularLocation>
        <location evidence="2">Membrane</location>
    </subcellularLocation>
</comment>
<dbReference type="PANTHER" id="PTHR45436">
    <property type="entry name" value="SENSOR HISTIDINE KINASE YKOH"/>
    <property type="match status" value="1"/>
</dbReference>
<dbReference type="Pfam" id="PF00672">
    <property type="entry name" value="HAMP"/>
    <property type="match status" value="1"/>
</dbReference>
<dbReference type="Gene3D" id="6.10.340.10">
    <property type="match status" value="1"/>
</dbReference>
<protein>
    <recommendedName>
        <fullName evidence="3">histidine kinase</fullName>
        <ecNumber evidence="3">2.7.13.3</ecNumber>
    </recommendedName>
</protein>
<dbReference type="GO" id="GO:0005886">
    <property type="term" value="C:plasma membrane"/>
    <property type="evidence" value="ECO:0007669"/>
    <property type="project" value="TreeGrafter"/>
</dbReference>
<evidence type="ECO:0000256" key="1">
    <source>
        <dbReference type="ARBA" id="ARBA00000085"/>
    </source>
</evidence>
<evidence type="ECO:0000313" key="13">
    <source>
        <dbReference type="EMBL" id="SFM79317.1"/>
    </source>
</evidence>
<sequence>MNFGINKTMYETLEEEINSHVDYVLHEPTLKNFVQPREWEEVEHTDLSLNPVFIAIYDINFKLVENSPNLIQNKLEWNKNQAEQTPFYANYNSIQMLLSQAKLVHHGEVVGYLVVGISTKHNQLALDYLQKALLLIFPISLIIIFLLARFIAAKSIKPVFNVIHTAQAISENNLSERIILPKNKDELYQLSTTINSLLDRLEFQIIKAKQFSSDASHELRTPLAVIKGTLEILIRRERTTEEYNEKINYTLKQVNRLYNLVEQFLLLSRVENNSLQLTSSDFDIKNEVLSSIDRFQILLDEKQIEVNTTELSSQSLSNYKEFIEIIIDNILSNSIKYVHLKGEITISSVTENNLYHLIFEDNGIGMSEDDLKFVQDRYFRIQDESMLNVSGYGLGLNIATKLAQLTNAKINITSTQGKGTKIVLTFILK</sequence>
<dbReference type="Proteomes" id="UP000199149">
    <property type="component" value="Unassembled WGS sequence"/>
</dbReference>
<evidence type="ECO:0000256" key="7">
    <source>
        <dbReference type="ARBA" id="ARBA00022777"/>
    </source>
</evidence>
<dbReference type="InterPro" id="IPR005467">
    <property type="entry name" value="His_kinase_dom"/>
</dbReference>
<dbReference type="InterPro" id="IPR003594">
    <property type="entry name" value="HATPase_dom"/>
</dbReference>
<dbReference type="Pfam" id="PF02518">
    <property type="entry name" value="HATPase_c"/>
    <property type="match status" value="1"/>
</dbReference>
<comment type="catalytic activity">
    <reaction evidence="1">
        <text>ATP + protein L-histidine = ADP + protein N-phospho-L-histidine.</text>
        <dbReference type="EC" id="2.7.13.3"/>
    </reaction>
</comment>
<dbReference type="SMART" id="SM00388">
    <property type="entry name" value="HisKA"/>
    <property type="match status" value="1"/>
</dbReference>
<evidence type="ECO:0000259" key="11">
    <source>
        <dbReference type="PROSITE" id="PS50109"/>
    </source>
</evidence>
<dbReference type="PROSITE" id="PS50109">
    <property type="entry name" value="HIS_KIN"/>
    <property type="match status" value="1"/>
</dbReference>
<dbReference type="CDD" id="cd00082">
    <property type="entry name" value="HisKA"/>
    <property type="match status" value="1"/>
</dbReference>
<evidence type="ECO:0000256" key="5">
    <source>
        <dbReference type="ARBA" id="ARBA00022679"/>
    </source>
</evidence>
<keyword evidence="5" id="KW-0808">Transferase</keyword>
<keyword evidence="10" id="KW-0472">Membrane</keyword>
<feature type="domain" description="Histidine kinase" evidence="11">
    <location>
        <begin position="214"/>
        <end position="429"/>
    </location>
</feature>
<gene>
    <name evidence="13" type="ORF">SAMN05421738_102326</name>
</gene>
<organism evidence="13 14">
    <name type="scientific">Algoriella xinjiangensis</name>
    <dbReference type="NCBI Taxonomy" id="684065"/>
    <lineage>
        <taxon>Bacteria</taxon>
        <taxon>Pseudomonadati</taxon>
        <taxon>Bacteroidota</taxon>
        <taxon>Flavobacteriia</taxon>
        <taxon>Flavobacteriales</taxon>
        <taxon>Weeksellaceae</taxon>
        <taxon>Algoriella</taxon>
    </lineage>
</organism>
<dbReference type="InterPro" id="IPR036097">
    <property type="entry name" value="HisK_dim/P_sf"/>
</dbReference>
<dbReference type="SUPFAM" id="SSF158472">
    <property type="entry name" value="HAMP domain-like"/>
    <property type="match status" value="1"/>
</dbReference>
<feature type="transmembrane region" description="Helical" evidence="10">
    <location>
        <begin position="132"/>
        <end position="152"/>
    </location>
</feature>
<name>A0A1I4TRX8_9FLAO</name>
<keyword evidence="6 10" id="KW-0812">Transmembrane</keyword>
<dbReference type="STRING" id="684065.SAMN05421738_102326"/>
<dbReference type="SUPFAM" id="SSF47384">
    <property type="entry name" value="Homodimeric domain of signal transducing histidine kinase"/>
    <property type="match status" value="1"/>
</dbReference>
<evidence type="ECO:0000256" key="9">
    <source>
        <dbReference type="ARBA" id="ARBA00023012"/>
    </source>
</evidence>
<evidence type="ECO:0000256" key="8">
    <source>
        <dbReference type="ARBA" id="ARBA00022989"/>
    </source>
</evidence>
<dbReference type="FunFam" id="1.10.287.130:FF:000001">
    <property type="entry name" value="Two-component sensor histidine kinase"/>
    <property type="match status" value="1"/>
</dbReference>
<dbReference type="GO" id="GO:0000155">
    <property type="term" value="F:phosphorelay sensor kinase activity"/>
    <property type="evidence" value="ECO:0007669"/>
    <property type="project" value="InterPro"/>
</dbReference>
<dbReference type="InterPro" id="IPR003661">
    <property type="entry name" value="HisK_dim/P_dom"/>
</dbReference>
<keyword evidence="14" id="KW-1185">Reference proteome</keyword>
<dbReference type="SUPFAM" id="SSF55874">
    <property type="entry name" value="ATPase domain of HSP90 chaperone/DNA topoisomerase II/histidine kinase"/>
    <property type="match status" value="1"/>
</dbReference>
<dbReference type="Pfam" id="PF00512">
    <property type="entry name" value="HisKA"/>
    <property type="match status" value="1"/>
</dbReference>
<dbReference type="SMART" id="SM00387">
    <property type="entry name" value="HATPase_c"/>
    <property type="match status" value="1"/>
</dbReference>
<dbReference type="InterPro" id="IPR050428">
    <property type="entry name" value="TCS_sensor_his_kinase"/>
</dbReference>
<evidence type="ECO:0000256" key="2">
    <source>
        <dbReference type="ARBA" id="ARBA00004370"/>
    </source>
</evidence>
<dbReference type="PROSITE" id="PS50885">
    <property type="entry name" value="HAMP"/>
    <property type="match status" value="1"/>
</dbReference>
<dbReference type="Gene3D" id="1.10.287.130">
    <property type="match status" value="1"/>
</dbReference>
<dbReference type="CDD" id="cd06225">
    <property type="entry name" value="HAMP"/>
    <property type="match status" value="1"/>
</dbReference>
<dbReference type="AlphaFoldDB" id="A0A1I4TRX8"/>
<feature type="domain" description="HAMP" evidence="12">
    <location>
        <begin position="153"/>
        <end position="206"/>
    </location>
</feature>
<evidence type="ECO:0000313" key="14">
    <source>
        <dbReference type="Proteomes" id="UP000199149"/>
    </source>
</evidence>
<evidence type="ECO:0000259" key="12">
    <source>
        <dbReference type="PROSITE" id="PS50885"/>
    </source>
</evidence>
<dbReference type="Gene3D" id="3.30.565.10">
    <property type="entry name" value="Histidine kinase-like ATPase, C-terminal domain"/>
    <property type="match status" value="1"/>
</dbReference>
<accession>A0A1I4TRX8</accession>
<dbReference type="SMART" id="SM00304">
    <property type="entry name" value="HAMP"/>
    <property type="match status" value="1"/>
</dbReference>
<evidence type="ECO:0000256" key="4">
    <source>
        <dbReference type="ARBA" id="ARBA00022553"/>
    </source>
</evidence>
<dbReference type="PANTHER" id="PTHR45436:SF5">
    <property type="entry name" value="SENSOR HISTIDINE KINASE TRCS"/>
    <property type="match status" value="1"/>
</dbReference>
<proteinExistence type="predicted"/>
<dbReference type="InterPro" id="IPR003660">
    <property type="entry name" value="HAMP_dom"/>
</dbReference>
<keyword evidence="9" id="KW-0902">Two-component regulatory system</keyword>
<dbReference type="EC" id="2.7.13.3" evidence="3"/>
<keyword evidence="4" id="KW-0597">Phosphoprotein</keyword>
<keyword evidence="7 13" id="KW-0418">Kinase</keyword>
<dbReference type="EMBL" id="FOUZ01000002">
    <property type="protein sequence ID" value="SFM79317.1"/>
    <property type="molecule type" value="Genomic_DNA"/>
</dbReference>
<keyword evidence="8 10" id="KW-1133">Transmembrane helix</keyword>
<evidence type="ECO:0000256" key="10">
    <source>
        <dbReference type="SAM" id="Phobius"/>
    </source>
</evidence>
<reference evidence="14" key="1">
    <citation type="submission" date="2016-10" db="EMBL/GenBank/DDBJ databases">
        <authorList>
            <person name="Varghese N."/>
            <person name="Submissions S."/>
        </authorList>
    </citation>
    <scope>NUCLEOTIDE SEQUENCE [LARGE SCALE GENOMIC DNA]</scope>
    <source>
        <strain evidence="14">XJ109</strain>
    </source>
</reference>
<evidence type="ECO:0000256" key="3">
    <source>
        <dbReference type="ARBA" id="ARBA00012438"/>
    </source>
</evidence>
<evidence type="ECO:0000256" key="6">
    <source>
        <dbReference type="ARBA" id="ARBA00022692"/>
    </source>
</evidence>
<dbReference type="InterPro" id="IPR036890">
    <property type="entry name" value="HATPase_C_sf"/>
</dbReference>